<organism evidence="2 3">
    <name type="scientific">Labedella populi</name>
    <dbReference type="NCBI Taxonomy" id="2498850"/>
    <lineage>
        <taxon>Bacteria</taxon>
        <taxon>Bacillati</taxon>
        <taxon>Actinomycetota</taxon>
        <taxon>Actinomycetes</taxon>
        <taxon>Micrococcales</taxon>
        <taxon>Microbacteriaceae</taxon>
        <taxon>Labedella</taxon>
    </lineage>
</organism>
<dbReference type="RefSeq" id="WP_128497843.1">
    <property type="nucleotide sequence ID" value="NZ_RZNC01000001.1"/>
</dbReference>
<protein>
    <recommendedName>
        <fullName evidence="1">AbiEi antitoxin C-terminal domain-containing protein</fullName>
    </recommendedName>
</protein>
<dbReference type="Proteomes" id="UP000288603">
    <property type="component" value="Unassembled WGS sequence"/>
</dbReference>
<dbReference type="OrthoDB" id="5517693at2"/>
<sequence>MTHHPEILRADPWAGRHLESRALLRQAQAGRLVRISHGRYVDAESWNAMDGLERHRLRTLAVASTAATDNVFSHHAAAALWRIPLLGDWPDRVDVTGPVRSGGRSSEQIRRHPSAAIPAEQIGTTDGVRLTSPARTVVDLARVLPFPEAVVAIDAACRIGRAAPKALLAEVRDLSCAARGRRGGRRAADAAAFATDQSESVWESVSRVTIRRLGFPDPVLQQEFRWDDRTSYRTDFWWPEYGVVGEFDGLVKYGSGEGDEARSALVREKIREDRLRTLSSGFVRWTASDVRDPLRLARLLGAAGLPRPTRRLAYANDFSG</sequence>
<feature type="domain" description="AbiEi antitoxin C-terminal" evidence="1">
    <location>
        <begin position="76"/>
        <end position="143"/>
    </location>
</feature>
<evidence type="ECO:0000313" key="2">
    <source>
        <dbReference type="EMBL" id="RWZ68578.1"/>
    </source>
</evidence>
<keyword evidence="3" id="KW-1185">Reference proteome</keyword>
<dbReference type="InterPro" id="IPR018547">
    <property type="entry name" value="AbiEi_C"/>
</dbReference>
<evidence type="ECO:0000259" key="1">
    <source>
        <dbReference type="Pfam" id="PF09407"/>
    </source>
</evidence>
<dbReference type="Pfam" id="PF09407">
    <property type="entry name" value="AbiEi_1"/>
    <property type="match status" value="1"/>
</dbReference>
<dbReference type="EMBL" id="RZNC01000001">
    <property type="protein sequence ID" value="RWZ68578.1"/>
    <property type="molecule type" value="Genomic_DNA"/>
</dbReference>
<evidence type="ECO:0000313" key="3">
    <source>
        <dbReference type="Proteomes" id="UP000288603"/>
    </source>
</evidence>
<accession>A0A3S3ZX56</accession>
<dbReference type="AlphaFoldDB" id="A0A3S3ZX56"/>
<gene>
    <name evidence="2" type="ORF">ELQ92_05080</name>
</gene>
<comment type="caution">
    <text evidence="2">The sequence shown here is derived from an EMBL/GenBank/DDBJ whole genome shotgun (WGS) entry which is preliminary data.</text>
</comment>
<proteinExistence type="predicted"/>
<reference evidence="2 3" key="1">
    <citation type="submission" date="2018-12" db="EMBL/GenBank/DDBJ databases">
        <authorList>
            <person name="Li F."/>
        </authorList>
    </citation>
    <scope>NUCLEOTIDE SEQUENCE [LARGE SCALE GENOMIC DNA]</scope>
    <source>
        <strain evidence="2 3">8H24J-4-2</strain>
    </source>
</reference>
<name>A0A3S3ZX56_9MICO</name>